<comment type="caution">
    <text evidence="1">The sequence shown here is derived from an EMBL/GenBank/DDBJ whole genome shotgun (WGS) entry which is preliminary data.</text>
</comment>
<dbReference type="AlphaFoldDB" id="A0A397JU27"/>
<gene>
    <name evidence="1" type="ORF">Glove_29g49</name>
</gene>
<accession>A0A397JU27</accession>
<reference evidence="1 2" key="1">
    <citation type="submission" date="2018-08" db="EMBL/GenBank/DDBJ databases">
        <title>Genome and evolution of the arbuscular mycorrhizal fungus Diversispora epigaea (formerly Glomus versiforme) and its bacterial endosymbionts.</title>
        <authorList>
            <person name="Sun X."/>
            <person name="Fei Z."/>
            <person name="Harrison M."/>
        </authorList>
    </citation>
    <scope>NUCLEOTIDE SEQUENCE [LARGE SCALE GENOMIC DNA]</scope>
    <source>
        <strain evidence="1 2">IT104</strain>
    </source>
</reference>
<sequence length="103" mass="12844">MSSIKKFIKNLSQIHVANNKRKERAERKFKLEEERKLKANEVDEEWRWRCWLEDYKYYLKNDFNYQDFDKIMKLPFLDKLLNPNCLGEISWQGKLFFWIDCEK</sequence>
<evidence type="ECO:0000313" key="1">
    <source>
        <dbReference type="EMBL" id="RHZ87920.1"/>
    </source>
</evidence>
<dbReference type="Proteomes" id="UP000266861">
    <property type="component" value="Unassembled WGS sequence"/>
</dbReference>
<proteinExistence type="predicted"/>
<name>A0A397JU27_9GLOM</name>
<evidence type="ECO:0000313" key="2">
    <source>
        <dbReference type="Proteomes" id="UP000266861"/>
    </source>
</evidence>
<keyword evidence="2" id="KW-1185">Reference proteome</keyword>
<organism evidence="1 2">
    <name type="scientific">Diversispora epigaea</name>
    <dbReference type="NCBI Taxonomy" id="1348612"/>
    <lineage>
        <taxon>Eukaryota</taxon>
        <taxon>Fungi</taxon>
        <taxon>Fungi incertae sedis</taxon>
        <taxon>Mucoromycota</taxon>
        <taxon>Glomeromycotina</taxon>
        <taxon>Glomeromycetes</taxon>
        <taxon>Diversisporales</taxon>
        <taxon>Diversisporaceae</taxon>
        <taxon>Diversispora</taxon>
    </lineage>
</organism>
<protein>
    <submittedName>
        <fullName evidence="1">Uncharacterized protein</fullName>
    </submittedName>
</protein>
<dbReference type="EMBL" id="PQFF01000027">
    <property type="protein sequence ID" value="RHZ87920.1"/>
    <property type="molecule type" value="Genomic_DNA"/>
</dbReference>